<dbReference type="InterPro" id="IPR045187">
    <property type="entry name" value="CcO_II"/>
</dbReference>
<dbReference type="EC" id="7.1.1.9" evidence="3"/>
<dbReference type="InterPro" id="IPR036909">
    <property type="entry name" value="Cyt_c-like_dom_sf"/>
</dbReference>
<keyword evidence="12 18" id="KW-0408">Iron</keyword>
<keyword evidence="4" id="KW-0813">Transport</keyword>
<evidence type="ECO:0000256" key="19">
    <source>
        <dbReference type="SAM" id="Phobius"/>
    </source>
</evidence>
<evidence type="ECO:0000256" key="6">
    <source>
        <dbReference type="ARBA" id="ARBA00022660"/>
    </source>
</evidence>
<dbReference type="PANTHER" id="PTHR22888">
    <property type="entry name" value="CYTOCHROME C OXIDASE, SUBUNIT II"/>
    <property type="match status" value="1"/>
</dbReference>
<dbReference type="PANTHER" id="PTHR22888:SF9">
    <property type="entry name" value="CYTOCHROME C OXIDASE SUBUNIT 2"/>
    <property type="match status" value="1"/>
</dbReference>
<name>A0A1G7ECT5_9GAMM</name>
<sequence>MSDELKQKRHWLNPCFKLTTLTLAVPFLVACEGPQSTLDPAGPMAHEVAMLWWAMCAFATLVLIVVTALWVHAMRREHPQMDAARARQLTLRWLVGGGLLLPTLSILLLLLFGIPIGHRMLPLPLTGEQPLRIEVVGHQWWWEVRYPDSGVVTANQLHLPVGRPVDLDVTSADVIHSFWVPRLGGKIDMIPGRDNRIRLQADQAGTFRGQCSEFCGTQHTHMILDVQAHEEEDFANWLQARREQQVSALPGPAGEVFAARCGQCHRVAGISDGARAPDLSDIGARTALGAGVLSNEPGALLRWLQEHQRLKPGNAMPLHDDLDPEHLNAIADWLETLRP</sequence>
<evidence type="ECO:0000256" key="16">
    <source>
        <dbReference type="ARBA" id="ARBA00031399"/>
    </source>
</evidence>
<keyword evidence="5 18" id="KW-0349">Heme</keyword>
<keyword evidence="7 19" id="KW-0812">Transmembrane</keyword>
<keyword evidence="9" id="KW-1278">Translocase</keyword>
<evidence type="ECO:0000256" key="4">
    <source>
        <dbReference type="ARBA" id="ARBA00022448"/>
    </source>
</evidence>
<dbReference type="Proteomes" id="UP000182413">
    <property type="component" value="Unassembled WGS sequence"/>
</dbReference>
<dbReference type="SUPFAM" id="SSF49503">
    <property type="entry name" value="Cupredoxins"/>
    <property type="match status" value="1"/>
</dbReference>
<evidence type="ECO:0000259" key="20">
    <source>
        <dbReference type="PROSITE" id="PS50857"/>
    </source>
</evidence>
<keyword evidence="10" id="KW-0249">Electron transport</keyword>
<comment type="subcellular location">
    <subcellularLocation>
        <location evidence="1">Membrane</location>
        <topology evidence="1">Multi-pass membrane protein</topology>
    </subcellularLocation>
</comment>
<dbReference type="InterPro" id="IPR014222">
    <property type="entry name" value="Cyt_c_oxidase_su2"/>
</dbReference>
<evidence type="ECO:0000259" key="21">
    <source>
        <dbReference type="PROSITE" id="PS51007"/>
    </source>
</evidence>
<organism evidence="22 23">
    <name type="scientific">Ectopseudomonas alcaliphila</name>
    <dbReference type="NCBI Taxonomy" id="101564"/>
    <lineage>
        <taxon>Bacteria</taxon>
        <taxon>Pseudomonadati</taxon>
        <taxon>Pseudomonadota</taxon>
        <taxon>Gammaproteobacteria</taxon>
        <taxon>Pseudomonadales</taxon>
        <taxon>Pseudomonadaceae</taxon>
        <taxon>Ectopseudomonas</taxon>
    </lineage>
</organism>
<feature type="transmembrane region" description="Helical" evidence="19">
    <location>
        <begin position="12"/>
        <end position="30"/>
    </location>
</feature>
<evidence type="ECO:0000256" key="3">
    <source>
        <dbReference type="ARBA" id="ARBA00012949"/>
    </source>
</evidence>
<feature type="domain" description="Cytochrome c" evidence="21">
    <location>
        <begin position="248"/>
        <end position="338"/>
    </location>
</feature>
<gene>
    <name evidence="22" type="ORF">SAMN05216575_103283</name>
</gene>
<dbReference type="GO" id="GO:0016491">
    <property type="term" value="F:oxidoreductase activity"/>
    <property type="evidence" value="ECO:0007669"/>
    <property type="project" value="InterPro"/>
</dbReference>
<dbReference type="InterPro" id="IPR002429">
    <property type="entry name" value="CcO_II-like_C"/>
</dbReference>
<comment type="catalytic activity">
    <reaction evidence="17">
        <text>4 Fe(II)-[cytochrome c] + O2 + 8 H(+)(in) = 4 Fe(III)-[cytochrome c] + 2 H2O + 4 H(+)(out)</text>
        <dbReference type="Rhea" id="RHEA:11436"/>
        <dbReference type="Rhea" id="RHEA-COMP:10350"/>
        <dbReference type="Rhea" id="RHEA-COMP:14399"/>
        <dbReference type="ChEBI" id="CHEBI:15377"/>
        <dbReference type="ChEBI" id="CHEBI:15378"/>
        <dbReference type="ChEBI" id="CHEBI:15379"/>
        <dbReference type="ChEBI" id="CHEBI:29033"/>
        <dbReference type="ChEBI" id="CHEBI:29034"/>
        <dbReference type="EC" id="7.1.1.9"/>
    </reaction>
</comment>
<comment type="function">
    <text evidence="15">Subunits I and II form the functional core of the enzyme complex. Electrons originating in cytochrome c are transferred via heme a and Cu(A) to the binuclear center formed by heme a3 and Cu(B).</text>
</comment>
<evidence type="ECO:0000256" key="10">
    <source>
        <dbReference type="ARBA" id="ARBA00022982"/>
    </source>
</evidence>
<dbReference type="PROSITE" id="PS00078">
    <property type="entry name" value="COX2"/>
    <property type="match status" value="1"/>
</dbReference>
<dbReference type="NCBIfam" id="TIGR02866">
    <property type="entry name" value="CoxB"/>
    <property type="match status" value="1"/>
</dbReference>
<dbReference type="PROSITE" id="PS50857">
    <property type="entry name" value="COX2_CUA"/>
    <property type="match status" value="1"/>
</dbReference>
<dbReference type="GO" id="GO:0020037">
    <property type="term" value="F:heme binding"/>
    <property type="evidence" value="ECO:0007669"/>
    <property type="project" value="InterPro"/>
</dbReference>
<evidence type="ECO:0000256" key="15">
    <source>
        <dbReference type="ARBA" id="ARBA00024688"/>
    </source>
</evidence>
<protein>
    <recommendedName>
        <fullName evidence="3">cytochrome-c oxidase</fullName>
        <ecNumber evidence="3">7.1.1.9</ecNumber>
    </recommendedName>
    <alternativeName>
        <fullName evidence="16">Cytochrome aa3 subunit 2</fullName>
    </alternativeName>
</protein>
<dbReference type="GO" id="GO:0016020">
    <property type="term" value="C:membrane"/>
    <property type="evidence" value="ECO:0007669"/>
    <property type="project" value="UniProtKB-SubCell"/>
</dbReference>
<keyword evidence="13" id="KW-0186">Copper</keyword>
<evidence type="ECO:0000256" key="5">
    <source>
        <dbReference type="ARBA" id="ARBA00022617"/>
    </source>
</evidence>
<dbReference type="Gene3D" id="1.10.287.90">
    <property type="match status" value="1"/>
</dbReference>
<evidence type="ECO:0000256" key="2">
    <source>
        <dbReference type="ARBA" id="ARBA00007866"/>
    </source>
</evidence>
<keyword evidence="14 19" id="KW-0472">Membrane</keyword>
<evidence type="ECO:0000313" key="23">
    <source>
        <dbReference type="Proteomes" id="UP000182413"/>
    </source>
</evidence>
<comment type="similarity">
    <text evidence="2">Belongs to the cytochrome c oxidase subunit 2 family.</text>
</comment>
<dbReference type="GO" id="GO:0042773">
    <property type="term" value="P:ATP synthesis coupled electron transport"/>
    <property type="evidence" value="ECO:0007669"/>
    <property type="project" value="TreeGrafter"/>
</dbReference>
<dbReference type="PROSITE" id="PS51007">
    <property type="entry name" value="CYTC"/>
    <property type="match status" value="1"/>
</dbReference>
<evidence type="ECO:0000256" key="8">
    <source>
        <dbReference type="ARBA" id="ARBA00022723"/>
    </source>
</evidence>
<keyword evidence="6" id="KW-0679">Respiratory chain</keyword>
<dbReference type="InterPro" id="IPR034236">
    <property type="entry name" value="CuRO_CcO_Caa3_II"/>
</dbReference>
<feature type="transmembrane region" description="Helical" evidence="19">
    <location>
        <begin position="91"/>
        <end position="114"/>
    </location>
</feature>
<feature type="transmembrane region" description="Helical" evidence="19">
    <location>
        <begin position="50"/>
        <end position="71"/>
    </location>
</feature>
<proteinExistence type="inferred from homology"/>
<evidence type="ECO:0000256" key="18">
    <source>
        <dbReference type="PROSITE-ProRule" id="PRU00433"/>
    </source>
</evidence>
<dbReference type="Gene3D" id="2.60.40.420">
    <property type="entry name" value="Cupredoxins - blue copper proteins"/>
    <property type="match status" value="1"/>
</dbReference>
<keyword evidence="8 18" id="KW-0479">Metal-binding</keyword>
<dbReference type="GO" id="GO:0005507">
    <property type="term" value="F:copper ion binding"/>
    <property type="evidence" value="ECO:0007669"/>
    <property type="project" value="InterPro"/>
</dbReference>
<dbReference type="InterPro" id="IPR036257">
    <property type="entry name" value="Cyt_c_oxidase_su2_TM_sf"/>
</dbReference>
<dbReference type="GO" id="GO:0004129">
    <property type="term" value="F:cytochrome-c oxidase activity"/>
    <property type="evidence" value="ECO:0007669"/>
    <property type="project" value="UniProtKB-EC"/>
</dbReference>
<dbReference type="InterPro" id="IPR008972">
    <property type="entry name" value="Cupredoxin"/>
</dbReference>
<dbReference type="InterPro" id="IPR009056">
    <property type="entry name" value="Cyt_c-like_dom"/>
</dbReference>
<dbReference type="Pfam" id="PF00116">
    <property type="entry name" value="COX2"/>
    <property type="match status" value="1"/>
</dbReference>
<dbReference type="AlphaFoldDB" id="A0A1G7ECT5"/>
<keyword evidence="11 19" id="KW-1133">Transmembrane helix</keyword>
<evidence type="ECO:0000256" key="7">
    <source>
        <dbReference type="ARBA" id="ARBA00022692"/>
    </source>
</evidence>
<dbReference type="EMBL" id="FNAE01000003">
    <property type="protein sequence ID" value="SDE61514.1"/>
    <property type="molecule type" value="Genomic_DNA"/>
</dbReference>
<dbReference type="Pfam" id="PF00034">
    <property type="entry name" value="Cytochrom_C"/>
    <property type="match status" value="1"/>
</dbReference>
<evidence type="ECO:0000256" key="11">
    <source>
        <dbReference type="ARBA" id="ARBA00022989"/>
    </source>
</evidence>
<evidence type="ECO:0000256" key="9">
    <source>
        <dbReference type="ARBA" id="ARBA00022967"/>
    </source>
</evidence>
<dbReference type="CDD" id="cd04213">
    <property type="entry name" value="CuRO_CcO_Caa3_II"/>
    <property type="match status" value="1"/>
</dbReference>
<dbReference type="PROSITE" id="PS51257">
    <property type="entry name" value="PROKAR_LIPOPROTEIN"/>
    <property type="match status" value="1"/>
</dbReference>
<dbReference type="SUPFAM" id="SSF46626">
    <property type="entry name" value="Cytochrome c"/>
    <property type="match status" value="1"/>
</dbReference>
<evidence type="ECO:0000256" key="12">
    <source>
        <dbReference type="ARBA" id="ARBA00023004"/>
    </source>
</evidence>
<evidence type="ECO:0000313" key="22">
    <source>
        <dbReference type="EMBL" id="SDE61514.1"/>
    </source>
</evidence>
<feature type="domain" description="Cytochrome oxidase subunit II copper A binding" evidence="20">
    <location>
        <begin position="128"/>
        <end position="240"/>
    </location>
</feature>
<reference evidence="22 23" key="1">
    <citation type="submission" date="2016-10" db="EMBL/GenBank/DDBJ databases">
        <authorList>
            <person name="de Groot N.N."/>
        </authorList>
    </citation>
    <scope>NUCLEOTIDE SEQUENCE [LARGE SCALE GENOMIC DNA]</scope>
    <source>
        <strain evidence="22 23">JCM 10630</strain>
    </source>
</reference>
<evidence type="ECO:0000256" key="1">
    <source>
        <dbReference type="ARBA" id="ARBA00004141"/>
    </source>
</evidence>
<evidence type="ECO:0000256" key="14">
    <source>
        <dbReference type="ARBA" id="ARBA00023136"/>
    </source>
</evidence>
<dbReference type="InterPro" id="IPR001505">
    <property type="entry name" value="Copper_CuA"/>
</dbReference>
<accession>A0A1G7ECT5</accession>
<evidence type="ECO:0000256" key="13">
    <source>
        <dbReference type="ARBA" id="ARBA00023008"/>
    </source>
</evidence>
<evidence type="ECO:0000256" key="17">
    <source>
        <dbReference type="ARBA" id="ARBA00047816"/>
    </source>
</evidence>